<dbReference type="PANTHER" id="PTHR31679">
    <property type="entry name" value="PEROXISOMAL MEMBRANE PROTEIN PEX30-RELATED"/>
    <property type="match status" value="1"/>
</dbReference>
<dbReference type="GO" id="GO:0007031">
    <property type="term" value="P:peroxisome organization"/>
    <property type="evidence" value="ECO:0007669"/>
    <property type="project" value="TreeGrafter"/>
</dbReference>
<name>A0A0A0HZ54_PARBD</name>
<dbReference type="HOGENOM" id="CLU_937205_0_0_1"/>
<reference evidence="2 3" key="1">
    <citation type="journal article" date="2011" name="PLoS Genet.">
        <title>Comparative genomic analysis of human fungal pathogens causing paracoccidioidomycosis.</title>
        <authorList>
            <person name="Desjardins C.A."/>
            <person name="Champion M.D."/>
            <person name="Holder J.W."/>
            <person name="Muszewska A."/>
            <person name="Goldberg J."/>
            <person name="Bailao A.M."/>
            <person name="Brigido M.M."/>
            <person name="Ferreira M.E."/>
            <person name="Garcia A.M."/>
            <person name="Grynberg M."/>
            <person name="Gujja S."/>
            <person name="Heiman D.I."/>
            <person name="Henn M.R."/>
            <person name="Kodira C.D."/>
            <person name="Leon-Narvaez H."/>
            <person name="Longo L.V."/>
            <person name="Ma L.J."/>
            <person name="Malavazi I."/>
            <person name="Matsuo A.L."/>
            <person name="Morais F.V."/>
            <person name="Pereira M."/>
            <person name="Rodriguez-Brito S."/>
            <person name="Sakthikumar S."/>
            <person name="Salem-Izacc S.M."/>
            <person name="Sykes S.M."/>
            <person name="Teixeira M.M."/>
            <person name="Vallejo M.C."/>
            <person name="Walter M.E."/>
            <person name="Yandava C."/>
            <person name="Young S."/>
            <person name="Zeng Q."/>
            <person name="Zucker J."/>
            <person name="Felipe M.S."/>
            <person name="Goldman G.H."/>
            <person name="Haas B.J."/>
            <person name="McEwen J.G."/>
            <person name="Nino-Vega G."/>
            <person name="Puccia R."/>
            <person name="San-Blas G."/>
            <person name="Soares C.M."/>
            <person name="Birren B.W."/>
            <person name="Cuomo C.A."/>
        </authorList>
    </citation>
    <scope>NUCLEOTIDE SEQUENCE [LARGE SCALE GENOMIC DNA]</scope>
    <source>
        <strain evidence="2 3">Pb18</strain>
    </source>
</reference>
<feature type="compositionally biased region" description="Low complexity" evidence="1">
    <location>
        <begin position="97"/>
        <end position="119"/>
    </location>
</feature>
<protein>
    <submittedName>
        <fullName evidence="2">Uncharacterized protein</fullName>
    </submittedName>
</protein>
<dbReference type="EMBL" id="KN275957">
    <property type="protein sequence ID" value="KGM92635.1"/>
    <property type="molecule type" value="Genomic_DNA"/>
</dbReference>
<dbReference type="AlphaFoldDB" id="A0A0A0HZ54"/>
<dbReference type="InterPro" id="IPR052646">
    <property type="entry name" value="Peroxisomal_PEX28-32"/>
</dbReference>
<feature type="region of interest" description="Disordered" evidence="1">
    <location>
        <begin position="96"/>
        <end position="297"/>
    </location>
</feature>
<dbReference type="RefSeq" id="XP_010756688.1">
    <property type="nucleotide sequence ID" value="XM_010758386.1"/>
</dbReference>
<dbReference type="GO" id="GO:0005778">
    <property type="term" value="C:peroxisomal membrane"/>
    <property type="evidence" value="ECO:0007669"/>
    <property type="project" value="TreeGrafter"/>
</dbReference>
<feature type="compositionally biased region" description="Low complexity" evidence="1">
    <location>
        <begin position="159"/>
        <end position="175"/>
    </location>
</feature>
<dbReference type="KEGG" id="pbn:PADG_11087"/>
<proteinExistence type="predicted"/>
<dbReference type="STRING" id="502780.A0A0A0HZ54"/>
<organism evidence="2 3">
    <name type="scientific">Paracoccidioides brasiliensis (strain Pb18)</name>
    <dbReference type="NCBI Taxonomy" id="502780"/>
    <lineage>
        <taxon>Eukaryota</taxon>
        <taxon>Fungi</taxon>
        <taxon>Dikarya</taxon>
        <taxon>Ascomycota</taxon>
        <taxon>Pezizomycotina</taxon>
        <taxon>Eurotiomycetes</taxon>
        <taxon>Eurotiomycetidae</taxon>
        <taxon>Onygenales</taxon>
        <taxon>Ajellomycetaceae</taxon>
        <taxon>Paracoccidioides</taxon>
    </lineage>
</organism>
<evidence type="ECO:0000256" key="1">
    <source>
        <dbReference type="SAM" id="MobiDB-lite"/>
    </source>
</evidence>
<gene>
    <name evidence="2" type="ORF">PADG_11087</name>
</gene>
<keyword evidence="3" id="KW-1185">Reference proteome</keyword>
<dbReference type="Proteomes" id="UP000001628">
    <property type="component" value="Unassembled WGS sequence"/>
</dbReference>
<dbReference type="VEuPathDB" id="FungiDB:PADG_11087"/>
<dbReference type="InParanoid" id="A0A0A0HZ54"/>
<dbReference type="eggNOG" id="ENOG502QT80">
    <property type="taxonomic scope" value="Eukaryota"/>
</dbReference>
<sequence>MNISTLLRRLTTSNYLKLKAEMRNGDGYPGANGASIPFHLKSPVNGLPNRLKKIVEVTQTMMRVGYITTWSDGRRGKDGWGRYTRRRKWCRDAELVEITPSTESTPPPSSTEEQGSSSSLPQTNNSKGDDDISDTEGRTSPPSDSRKPRQRRWFGSSELSKALASPPGSASSLPLTNSDSLSTALATGADSGTTAKQPSSSIPNVRATSYSSSFPRTYSFDNGGSGSSRNSLTSRRRSKTSSAMVDTDGESLSKSLRDQEIEEAENMADRFGSRPGGVAERAERGWGLGDDAHMGLS</sequence>
<evidence type="ECO:0000313" key="2">
    <source>
        <dbReference type="EMBL" id="KGM92635.1"/>
    </source>
</evidence>
<feature type="compositionally biased region" description="Polar residues" evidence="1">
    <location>
        <begin position="176"/>
        <end position="220"/>
    </location>
</feature>
<evidence type="ECO:0000313" key="3">
    <source>
        <dbReference type="Proteomes" id="UP000001628"/>
    </source>
</evidence>
<dbReference type="OrthoDB" id="5586090at2759"/>
<dbReference type="PANTHER" id="PTHR31679:SF2">
    <property type="entry name" value="PEROXISOMAL MEMBRANE PROTEIN PEX30-RELATED"/>
    <property type="match status" value="1"/>
</dbReference>
<accession>A0A0A0HZ54</accession>
<dbReference type="OMA" id="MRVGYIT"/>
<dbReference type="GeneID" id="22586984"/>
<feature type="compositionally biased region" description="Basic and acidic residues" evidence="1">
    <location>
        <begin position="280"/>
        <end position="297"/>
    </location>
</feature>